<feature type="region of interest" description="Disordered" evidence="1">
    <location>
        <begin position="62"/>
        <end position="85"/>
    </location>
</feature>
<evidence type="ECO:0000256" key="1">
    <source>
        <dbReference type="SAM" id="MobiDB-lite"/>
    </source>
</evidence>
<keyword evidence="3" id="KW-1185">Reference proteome</keyword>
<accession>A0ABD5Q2M6</accession>
<protein>
    <submittedName>
        <fullName evidence="2">Uncharacterized protein</fullName>
    </submittedName>
</protein>
<dbReference type="AlphaFoldDB" id="A0ABD5Q2M6"/>
<comment type="caution">
    <text evidence="2">The sequence shown here is derived from an EMBL/GenBank/DDBJ whole genome shotgun (WGS) entry which is preliminary data.</text>
</comment>
<proteinExistence type="predicted"/>
<name>A0ABD5Q2M6_9EURY</name>
<dbReference type="EMBL" id="JBHSHT010000001">
    <property type="protein sequence ID" value="MFC4824466.1"/>
    <property type="molecule type" value="Genomic_DNA"/>
</dbReference>
<sequence>MARRNRPLTRLVVAALAIAFAALVALVRALRRSAERARGVPLSPLTAGWRVGADYPERRGIVSEARSASERRGGSDDPRDADGEIAGEMDDVSEYAGPAFDPDAVAPSVRSFYERTADYRLAYDVRWHRPFRLGAALASAATSRLRQLNLPGPGESGPSGDSRVRELDGRFACVDPDADPREGARAWVRTNVAGEAVFVAIYAHHERDGTTYVNVAVPLPGANLSTVLRPQNLGDGIELTTLDADGDEGLFLVTPLGALSLPLDQRFRVCPASAGFPGTDPFNDVDGDEAAIVATHEMWLFGRKFLTIRYAGRENPSE</sequence>
<evidence type="ECO:0000313" key="3">
    <source>
        <dbReference type="Proteomes" id="UP001595945"/>
    </source>
</evidence>
<dbReference type="GeneID" id="73044849"/>
<reference evidence="2 3" key="1">
    <citation type="journal article" date="2019" name="Int. J. Syst. Evol. Microbiol.">
        <title>The Global Catalogue of Microorganisms (GCM) 10K type strain sequencing project: providing services to taxonomists for standard genome sequencing and annotation.</title>
        <authorList>
            <consortium name="The Broad Institute Genomics Platform"/>
            <consortium name="The Broad Institute Genome Sequencing Center for Infectious Disease"/>
            <person name="Wu L."/>
            <person name="Ma J."/>
        </authorList>
    </citation>
    <scope>NUCLEOTIDE SEQUENCE [LARGE SCALE GENOMIC DNA]</scope>
    <source>
        <strain evidence="2 3">XZYJ18</strain>
    </source>
</reference>
<evidence type="ECO:0000313" key="2">
    <source>
        <dbReference type="EMBL" id="MFC4824466.1"/>
    </source>
</evidence>
<dbReference type="RefSeq" id="WP_254269794.1">
    <property type="nucleotide sequence ID" value="NZ_CP100400.1"/>
</dbReference>
<gene>
    <name evidence="2" type="ORF">ACFO9K_09330</name>
</gene>
<dbReference type="Proteomes" id="UP001595945">
    <property type="component" value="Unassembled WGS sequence"/>
</dbReference>
<feature type="compositionally biased region" description="Basic and acidic residues" evidence="1">
    <location>
        <begin position="62"/>
        <end position="82"/>
    </location>
</feature>
<organism evidence="2 3">
    <name type="scientific">Halorussus aquaticus</name>
    <dbReference type="NCBI Taxonomy" id="2953748"/>
    <lineage>
        <taxon>Archaea</taxon>
        <taxon>Methanobacteriati</taxon>
        <taxon>Methanobacteriota</taxon>
        <taxon>Stenosarchaea group</taxon>
        <taxon>Halobacteria</taxon>
        <taxon>Halobacteriales</taxon>
        <taxon>Haladaptataceae</taxon>
        <taxon>Halorussus</taxon>
    </lineage>
</organism>